<accession>A0A8T2K4I9</accession>
<proteinExistence type="predicted"/>
<protein>
    <submittedName>
        <fullName evidence="2">Uncharacterized protein</fullName>
    </submittedName>
</protein>
<evidence type="ECO:0000313" key="3">
    <source>
        <dbReference type="Proteomes" id="UP000812440"/>
    </source>
</evidence>
<keyword evidence="1" id="KW-1133">Transmembrane helix</keyword>
<feature type="transmembrane region" description="Helical" evidence="1">
    <location>
        <begin position="102"/>
        <end position="125"/>
    </location>
</feature>
<comment type="caution">
    <text evidence="2">The sequence shown here is derived from an EMBL/GenBank/DDBJ whole genome shotgun (WGS) entry which is preliminary data.</text>
</comment>
<gene>
    <name evidence="2" type="ORF">GDO86_004280</name>
</gene>
<organism evidence="2 3">
    <name type="scientific">Hymenochirus boettgeri</name>
    <name type="common">Congo dwarf clawed frog</name>
    <dbReference type="NCBI Taxonomy" id="247094"/>
    <lineage>
        <taxon>Eukaryota</taxon>
        <taxon>Metazoa</taxon>
        <taxon>Chordata</taxon>
        <taxon>Craniata</taxon>
        <taxon>Vertebrata</taxon>
        <taxon>Euteleostomi</taxon>
        <taxon>Amphibia</taxon>
        <taxon>Batrachia</taxon>
        <taxon>Anura</taxon>
        <taxon>Pipoidea</taxon>
        <taxon>Pipidae</taxon>
        <taxon>Pipinae</taxon>
        <taxon>Hymenochirus</taxon>
    </lineage>
</organism>
<dbReference type="AlphaFoldDB" id="A0A8T2K4I9"/>
<name>A0A8T2K4I9_9PIPI</name>
<keyword evidence="3" id="KW-1185">Reference proteome</keyword>
<keyword evidence="1" id="KW-0812">Transmembrane</keyword>
<dbReference type="Proteomes" id="UP000812440">
    <property type="component" value="Chromosome 2"/>
</dbReference>
<sequence>MQNRCLNQPVKCVNSKHSFFALLQNNPTSLGTLAMLSGFFSASFFFPFCLHIYHFFSLQKGTIPILFCQYFIYIYPFTWSNIALLQSSPICKRVNLTPPPFFSLGFISIFGFTQIQFALEFLLYLNF</sequence>
<dbReference type="EMBL" id="JAACNH010000002">
    <property type="protein sequence ID" value="KAG8452415.1"/>
    <property type="molecule type" value="Genomic_DNA"/>
</dbReference>
<keyword evidence="1" id="KW-0472">Membrane</keyword>
<feature type="transmembrane region" description="Helical" evidence="1">
    <location>
        <begin position="33"/>
        <end position="56"/>
    </location>
</feature>
<reference evidence="2" key="1">
    <citation type="thesis" date="2020" institute="ProQuest LLC" country="789 East Eisenhower Parkway, Ann Arbor, MI, USA">
        <title>Comparative Genomics and Chromosome Evolution.</title>
        <authorList>
            <person name="Mudd A.B."/>
        </authorList>
    </citation>
    <scope>NUCLEOTIDE SEQUENCE</scope>
    <source>
        <strain evidence="2">Female2</strain>
        <tissue evidence="2">Blood</tissue>
    </source>
</reference>
<evidence type="ECO:0000313" key="2">
    <source>
        <dbReference type="EMBL" id="KAG8452415.1"/>
    </source>
</evidence>
<evidence type="ECO:0000256" key="1">
    <source>
        <dbReference type="SAM" id="Phobius"/>
    </source>
</evidence>
<feature type="transmembrane region" description="Helical" evidence="1">
    <location>
        <begin position="63"/>
        <end position="82"/>
    </location>
</feature>